<keyword evidence="7" id="KW-0547">Nucleotide-binding</keyword>
<evidence type="ECO:0000256" key="12">
    <source>
        <dbReference type="RuleBase" id="RU003936"/>
    </source>
</evidence>
<dbReference type="InterPro" id="IPR001905">
    <property type="entry name" value="Ammonium_transpt"/>
</dbReference>
<keyword evidence="5 11" id="KW-0597">Phosphoprotein</keyword>
<keyword evidence="6 13" id="KW-0812">Transmembrane</keyword>
<dbReference type="NCBIfam" id="TIGR00836">
    <property type="entry name" value="amt"/>
    <property type="match status" value="1"/>
</dbReference>
<evidence type="ECO:0000256" key="2">
    <source>
        <dbReference type="ARBA" id="ARBA00005887"/>
    </source>
</evidence>
<dbReference type="PROSITE" id="PS01219">
    <property type="entry name" value="AMMONIUM_TRANSP"/>
    <property type="match status" value="1"/>
</dbReference>
<dbReference type="NCBIfam" id="NF007946">
    <property type="entry name" value="PRK10665.1"/>
    <property type="match status" value="1"/>
</dbReference>
<dbReference type="PRINTS" id="PR00340">
    <property type="entry name" value="PIIGLNB"/>
</dbReference>
<feature type="transmembrane region" description="Helical" evidence="13">
    <location>
        <begin position="454"/>
        <end position="476"/>
    </location>
</feature>
<dbReference type="InterPro" id="IPR015867">
    <property type="entry name" value="N-reg_PII/ATP_PRibTrfase_C"/>
</dbReference>
<dbReference type="InterPro" id="IPR018047">
    <property type="entry name" value="Ammonium_transpt_CS"/>
</dbReference>
<dbReference type="NCBIfam" id="NF007947">
    <property type="entry name" value="PRK10666.1"/>
    <property type="match status" value="1"/>
</dbReference>
<dbReference type="PANTHER" id="PTHR43029:SF10">
    <property type="entry name" value="AMMONIUM TRANSPORTER MEP2"/>
    <property type="match status" value="1"/>
</dbReference>
<organism evidence="15 16">
    <name type="scientific">Beauveria bassiana D1-5</name>
    <dbReference type="NCBI Taxonomy" id="1245745"/>
    <lineage>
        <taxon>Eukaryota</taxon>
        <taxon>Fungi</taxon>
        <taxon>Dikarya</taxon>
        <taxon>Ascomycota</taxon>
        <taxon>Pezizomycotina</taxon>
        <taxon>Sordariomycetes</taxon>
        <taxon>Hypocreomycetidae</taxon>
        <taxon>Hypocreales</taxon>
        <taxon>Cordycipitaceae</taxon>
        <taxon>Beauveria</taxon>
    </lineage>
</organism>
<feature type="modified residue" description="O-UMP-tyrosine" evidence="11">
    <location>
        <position position="51"/>
    </location>
</feature>
<dbReference type="EMBL" id="ANFO01000232">
    <property type="protein sequence ID" value="KGQ11236.1"/>
    <property type="molecule type" value="Genomic_DNA"/>
</dbReference>
<dbReference type="InterPro" id="IPR011322">
    <property type="entry name" value="N-reg_PII-like_a/b"/>
</dbReference>
<dbReference type="Pfam" id="PF00543">
    <property type="entry name" value="P-II"/>
    <property type="match status" value="1"/>
</dbReference>
<feature type="transmembrane region" description="Helical" evidence="13">
    <location>
        <begin position="263"/>
        <end position="285"/>
    </location>
</feature>
<evidence type="ECO:0000256" key="7">
    <source>
        <dbReference type="ARBA" id="ARBA00022741"/>
    </source>
</evidence>
<dbReference type="InterPro" id="IPR024041">
    <property type="entry name" value="NH4_transpt_AmtB-like_dom"/>
</dbReference>
<dbReference type="InterPro" id="IPR002332">
    <property type="entry name" value="N-reg_PII_urydylation_site"/>
</dbReference>
<dbReference type="Gene3D" id="1.10.3430.10">
    <property type="entry name" value="Ammonium transporter AmtB like domains"/>
    <property type="match status" value="1"/>
</dbReference>
<feature type="transmembrane region" description="Helical" evidence="13">
    <location>
        <begin position="230"/>
        <end position="251"/>
    </location>
</feature>
<evidence type="ECO:0000313" key="16">
    <source>
        <dbReference type="Proteomes" id="UP000030106"/>
    </source>
</evidence>
<dbReference type="GO" id="GO:0000166">
    <property type="term" value="F:nucleotide binding"/>
    <property type="evidence" value="ECO:0007669"/>
    <property type="project" value="UniProtKB-KW"/>
</dbReference>
<dbReference type="GO" id="GO:0140157">
    <property type="term" value="P:ammonium import across plasma membrane"/>
    <property type="evidence" value="ECO:0007669"/>
    <property type="project" value="EnsemblFungi"/>
</dbReference>
<dbReference type="Gene3D" id="3.30.70.120">
    <property type="match status" value="1"/>
</dbReference>
<feature type="transmembrane region" description="Helical" evidence="13">
    <location>
        <begin position="143"/>
        <end position="164"/>
    </location>
</feature>
<dbReference type="InterPro" id="IPR017918">
    <property type="entry name" value="N-reg_PII_CS"/>
</dbReference>
<reference evidence="15 16" key="1">
    <citation type="submission" date="2012-10" db="EMBL/GenBank/DDBJ databases">
        <title>Genome sequencing and analysis of entomopathogenic fungi Beauveria bassiana D1-5.</title>
        <authorList>
            <person name="Li Q."/>
            <person name="Wang L."/>
            <person name="Zhang Z."/>
            <person name="Wang Q."/>
            <person name="Ren J."/>
            <person name="Wang M."/>
            <person name="Xu W."/>
            <person name="Wang J."/>
            <person name="Lu Y."/>
            <person name="Du Q."/>
            <person name="Sun Z."/>
        </authorList>
    </citation>
    <scope>NUCLEOTIDE SEQUENCE [LARGE SCALE GENOMIC DNA]</scope>
    <source>
        <strain evidence="15 16">D1-5</strain>
    </source>
</reference>
<dbReference type="SMART" id="SM00938">
    <property type="entry name" value="P-II"/>
    <property type="match status" value="1"/>
</dbReference>
<name>A0A0A2VTL5_BEABA</name>
<evidence type="ECO:0000259" key="14">
    <source>
        <dbReference type="Pfam" id="PF00909"/>
    </source>
</evidence>
<keyword evidence="8 13" id="KW-1133">Transmembrane helix</keyword>
<comment type="subcellular location">
    <subcellularLocation>
        <location evidence="1">Membrane</location>
        <topology evidence="1">Multi-pass membrane protein</topology>
    </subcellularLocation>
</comment>
<dbReference type="PANTHER" id="PTHR43029">
    <property type="entry name" value="AMMONIUM TRANSPORTER MEP2"/>
    <property type="match status" value="1"/>
</dbReference>
<accession>A0A0A2VTL5</accession>
<evidence type="ECO:0000256" key="4">
    <source>
        <dbReference type="ARBA" id="ARBA00022448"/>
    </source>
</evidence>
<proteinExistence type="inferred from homology"/>
<evidence type="ECO:0000256" key="5">
    <source>
        <dbReference type="ARBA" id="ARBA00022553"/>
    </source>
</evidence>
<comment type="caution">
    <text evidence="15">The sequence shown here is derived from an EMBL/GenBank/DDBJ whole genome shotgun (WGS) entry which is preliminary data.</text>
</comment>
<dbReference type="AlphaFoldDB" id="A0A0A2VTL5"/>
<evidence type="ECO:0000313" key="15">
    <source>
        <dbReference type="EMBL" id="KGQ11236.1"/>
    </source>
</evidence>
<dbReference type="GO" id="GO:0008519">
    <property type="term" value="F:ammonium channel activity"/>
    <property type="evidence" value="ECO:0007669"/>
    <property type="project" value="EnsemblFungi"/>
</dbReference>
<dbReference type="PROSITE" id="PS51343">
    <property type="entry name" value="PII_GLNB_DOM"/>
    <property type="match status" value="1"/>
</dbReference>
<dbReference type="SUPFAM" id="SSF54913">
    <property type="entry name" value="GlnB-like"/>
    <property type="match status" value="1"/>
</dbReference>
<evidence type="ECO:0000256" key="1">
    <source>
        <dbReference type="ARBA" id="ARBA00004141"/>
    </source>
</evidence>
<dbReference type="GO" id="GO:0030234">
    <property type="term" value="F:enzyme regulator activity"/>
    <property type="evidence" value="ECO:0007669"/>
    <property type="project" value="InterPro"/>
</dbReference>
<feature type="domain" description="Ammonium transporter AmtB-like" evidence="14">
    <location>
        <begin position="128"/>
        <end position="506"/>
    </location>
</feature>
<evidence type="ECO:0000256" key="10">
    <source>
        <dbReference type="ARBA" id="ARBA00023177"/>
    </source>
</evidence>
<evidence type="ECO:0000256" key="6">
    <source>
        <dbReference type="ARBA" id="ARBA00022692"/>
    </source>
</evidence>
<keyword evidence="9 13" id="KW-0472">Membrane</keyword>
<dbReference type="PROSITE" id="PS00496">
    <property type="entry name" value="PII_GLNB_UMP"/>
    <property type="match status" value="1"/>
</dbReference>
<protein>
    <recommendedName>
        <fullName evidence="3">ATP phosphoribosyltransferase</fullName>
    </recommendedName>
</protein>
<comment type="similarity">
    <text evidence="12">Belongs to the P(II) protein family.</text>
</comment>
<dbReference type="SUPFAM" id="SSF111352">
    <property type="entry name" value="Ammonium transporter"/>
    <property type="match status" value="1"/>
</dbReference>
<evidence type="ECO:0000256" key="9">
    <source>
        <dbReference type="ARBA" id="ARBA00023136"/>
    </source>
</evidence>
<dbReference type="GO" id="GO:0006808">
    <property type="term" value="P:regulation of nitrogen utilization"/>
    <property type="evidence" value="ECO:0007669"/>
    <property type="project" value="InterPro"/>
</dbReference>
<dbReference type="HOGENOM" id="CLU_000445_33_0_1"/>
<feature type="transmembrane region" description="Helical" evidence="13">
    <location>
        <begin position="197"/>
        <end position="218"/>
    </location>
</feature>
<evidence type="ECO:0000256" key="13">
    <source>
        <dbReference type="SAM" id="Phobius"/>
    </source>
</evidence>
<gene>
    <name evidence="15" type="ORF">BBAD15_g3066</name>
</gene>
<sequence>MKLVTVVIKPFKLEDVREALSSIGIQGLTVTEVKGFGRQKGHAELYRGAEYSVNFLPKVKIDVAIADDQLDEVIDVISKAAYTGKIGDGKIFVAELQRVIRIRTGEADEAALRTGITADARLRCGRACGLALFYGGLIRSKNVLSMLTQISVTFALVCVLWVVYGYSLAFGTGNNFFGNFDWVMLKNIQLKALMGTFYQYIHVAFQGSFACITVGLVVGSLSERVRFSAVVIFAAVWLTLSYVPIAHMVWGGGILATHGALDFAGGTVVHINAAVAGLVGAYLVGKRVGFGKEAFKPHNLPMVFIGTAILYFGWFGFNAGSASAANEIAALAFVNTVVATAGAILSWVFGEWALRGKPSLLGACSGAIAGLVGITPACGYVGVGGALLIGLVVGLAGLWGVTTLKKWLNVDDPCDVFGVHGVCGIIGCIMTGIFAATSLGGVGYAEGVTMGHQLLVQLESVAITIVWSGVVAFIAFKIADLTVGLRVPEEQEREGLDVNSHGENAYNN</sequence>
<dbReference type="Pfam" id="PF00909">
    <property type="entry name" value="Ammonium_transp"/>
    <property type="match status" value="1"/>
</dbReference>
<comment type="similarity">
    <text evidence="2">Belongs to the ammonia transporter channel (TC 1.A.11.2) family.</text>
</comment>
<feature type="transmembrane region" description="Helical" evidence="13">
    <location>
        <begin position="383"/>
        <end position="404"/>
    </location>
</feature>
<evidence type="ECO:0000256" key="8">
    <source>
        <dbReference type="ARBA" id="ARBA00022989"/>
    </source>
</evidence>
<feature type="transmembrane region" description="Helical" evidence="13">
    <location>
        <begin position="297"/>
        <end position="316"/>
    </location>
</feature>
<keyword evidence="4" id="KW-0813">Transport</keyword>
<feature type="transmembrane region" description="Helical" evidence="13">
    <location>
        <begin position="360"/>
        <end position="377"/>
    </location>
</feature>
<feature type="transmembrane region" description="Helical" evidence="13">
    <location>
        <begin position="416"/>
        <end position="442"/>
    </location>
</feature>
<evidence type="ECO:0000256" key="11">
    <source>
        <dbReference type="PIRSR" id="PIRSR602187-50"/>
    </source>
</evidence>
<dbReference type="InterPro" id="IPR029020">
    <property type="entry name" value="Ammonium/urea_transptr"/>
</dbReference>
<dbReference type="PROSITE" id="PS00638">
    <property type="entry name" value="PII_GLNB_CTER"/>
    <property type="match status" value="1"/>
</dbReference>
<feature type="transmembrane region" description="Helical" evidence="13">
    <location>
        <begin position="328"/>
        <end position="348"/>
    </location>
</feature>
<dbReference type="STRING" id="1245745.A0A0A2VTL5"/>
<dbReference type="Proteomes" id="UP000030106">
    <property type="component" value="Unassembled WGS sequence"/>
</dbReference>
<keyword evidence="10" id="KW-0924">Ammonia transport</keyword>
<dbReference type="InterPro" id="IPR002187">
    <property type="entry name" value="N-reg_PII"/>
</dbReference>
<evidence type="ECO:0000256" key="3">
    <source>
        <dbReference type="ARBA" id="ARBA00020998"/>
    </source>
</evidence>
<dbReference type="FunFam" id="3.30.70.120:FF:000001">
    <property type="entry name" value="Nitrogen regulatory protein P-II"/>
    <property type="match status" value="1"/>
</dbReference>
<dbReference type="GO" id="GO:0005886">
    <property type="term" value="C:plasma membrane"/>
    <property type="evidence" value="ECO:0007669"/>
    <property type="project" value="TreeGrafter"/>
</dbReference>